<gene>
    <name evidence="1" type="ORF">GCM10011410_11250</name>
</gene>
<name>A0A916U762_9ACTN</name>
<evidence type="ECO:0000313" key="1">
    <source>
        <dbReference type="EMBL" id="GGC60505.1"/>
    </source>
</evidence>
<sequence>MVRLDPRLGVLRHRLVVVHRVHCLGVCLAVAASDLELAEDHLDQVPGEHLVLVLGAHHLGVALVRDHPRRGVPYVELEAL</sequence>
<reference evidence="1" key="1">
    <citation type="journal article" date="2014" name="Int. J. Syst. Evol. Microbiol.">
        <title>Complete genome sequence of Corynebacterium casei LMG S-19264T (=DSM 44701T), isolated from a smear-ripened cheese.</title>
        <authorList>
            <consortium name="US DOE Joint Genome Institute (JGI-PGF)"/>
            <person name="Walter F."/>
            <person name="Albersmeier A."/>
            <person name="Kalinowski J."/>
            <person name="Ruckert C."/>
        </authorList>
    </citation>
    <scope>NUCLEOTIDE SEQUENCE</scope>
    <source>
        <strain evidence="1">CGMCC 1.15478</strain>
    </source>
</reference>
<dbReference type="EMBL" id="BMJH01000001">
    <property type="protein sequence ID" value="GGC60505.1"/>
    <property type="molecule type" value="Genomic_DNA"/>
</dbReference>
<protein>
    <submittedName>
        <fullName evidence="1">Uncharacterized protein</fullName>
    </submittedName>
</protein>
<dbReference type="AlphaFoldDB" id="A0A916U762"/>
<comment type="caution">
    <text evidence="1">The sequence shown here is derived from an EMBL/GenBank/DDBJ whole genome shotgun (WGS) entry which is preliminary data.</text>
</comment>
<reference evidence="1" key="2">
    <citation type="submission" date="2020-09" db="EMBL/GenBank/DDBJ databases">
        <authorList>
            <person name="Sun Q."/>
            <person name="Zhou Y."/>
        </authorList>
    </citation>
    <scope>NUCLEOTIDE SEQUENCE</scope>
    <source>
        <strain evidence="1">CGMCC 1.15478</strain>
    </source>
</reference>
<evidence type="ECO:0000313" key="2">
    <source>
        <dbReference type="Proteomes" id="UP000641514"/>
    </source>
</evidence>
<dbReference type="Proteomes" id="UP000641514">
    <property type="component" value="Unassembled WGS sequence"/>
</dbReference>
<proteinExistence type="predicted"/>
<keyword evidence="2" id="KW-1185">Reference proteome</keyword>
<accession>A0A916U762</accession>
<organism evidence="1 2">
    <name type="scientific">Hoyosella rhizosphaerae</name>
    <dbReference type="NCBI Taxonomy" id="1755582"/>
    <lineage>
        <taxon>Bacteria</taxon>
        <taxon>Bacillati</taxon>
        <taxon>Actinomycetota</taxon>
        <taxon>Actinomycetes</taxon>
        <taxon>Mycobacteriales</taxon>
        <taxon>Hoyosellaceae</taxon>
        <taxon>Hoyosella</taxon>
    </lineage>
</organism>